<accession>A0A1D8A2P1</accession>
<organism evidence="3 4">
    <name type="scientific">Novosphingobium resinovorum</name>
    <dbReference type="NCBI Taxonomy" id="158500"/>
    <lineage>
        <taxon>Bacteria</taxon>
        <taxon>Pseudomonadati</taxon>
        <taxon>Pseudomonadota</taxon>
        <taxon>Alphaproteobacteria</taxon>
        <taxon>Sphingomonadales</taxon>
        <taxon>Sphingomonadaceae</taxon>
        <taxon>Novosphingobium</taxon>
    </lineage>
</organism>
<evidence type="ECO:0000313" key="3">
    <source>
        <dbReference type="EMBL" id="AOR76374.1"/>
    </source>
</evidence>
<sequence length="680" mass="74645">MGDDDDFNPFLGRQGGAGRPRSFVGQVIVAGGLQTGRRNGVSASRTGSGRGARTRRFDGSRIGRGAVAGRLLASRRAGDPLRARRVVVKTSLTRLSGKGLGAARAHLSYIQRDGVTREGDPGDLYSARGDRVDGREFLERSCPDRHQFRFIVSAEDGDRYEDLKPLVRRLMAQVERDLETDLDWVAVDHFNTGHPHTHIVVRGVDDRGRNLVIAPEYLKHGIRARAVEVVTRDLGVRLDSEIEARLRHEVTQERLTPLDRGLIARMGADRIVAPSARKPEIAALEAGRLQTLERMELAAPSGAGSWQLAEGIEQTLREMGERGDIIRTMQRALGAARLDRAEVCIHGPDLEVAPNLAHGREGGAVIGPLVGRVVARGLADEHRDRHYLVLDGVDGRSHYFDIGRGDAVAALPAGAIVRASRRELEIRAVDRTVAGVAAASGGRYSAHLHLTHDPATGTAFAETHVRRLEALRRAGVPLTREDDGTWHIRPDHLAHVEAHEIAQLRQRPMTIDVLATGPLVALSRADAATWLDRELVEGGQSPIRDAGFGHELRGALRDRRDWLLTRDLAVREKDGVRLRPGALETLRRRELIRIGGELGVELAKPFVEARNGDRVEGKLTRRIDAISGPYAVLEKSHEFTLVPWRPVLEKQMGQQAGGIMRAAGISWQFGRGRQGPEIGF</sequence>
<dbReference type="InterPro" id="IPR005094">
    <property type="entry name" value="Endonuclease_MobA/VirD2"/>
</dbReference>
<feature type="domain" description="MobA/VirD2-like nuclease" evidence="2">
    <location>
        <begin position="145"/>
        <end position="211"/>
    </location>
</feature>
<dbReference type="EMBL" id="CP017075">
    <property type="protein sequence ID" value="AOR76374.1"/>
    <property type="molecule type" value="Genomic_DNA"/>
</dbReference>
<proteinExistence type="predicted"/>
<gene>
    <name evidence="3" type="ORF">BES08_06105</name>
</gene>
<dbReference type="Pfam" id="PF11843">
    <property type="entry name" value="DUF3363"/>
    <property type="match status" value="1"/>
</dbReference>
<evidence type="ECO:0000259" key="2">
    <source>
        <dbReference type="Pfam" id="PF03432"/>
    </source>
</evidence>
<name>A0A1D8A2P1_9SPHN</name>
<dbReference type="AlphaFoldDB" id="A0A1D8A2P1"/>
<evidence type="ECO:0000313" key="4">
    <source>
        <dbReference type="Proteomes" id="UP000094626"/>
    </source>
</evidence>
<dbReference type="OrthoDB" id="9809969at2"/>
<dbReference type="NCBIfam" id="NF041267">
    <property type="entry name" value="relax_RlxS"/>
    <property type="match status" value="1"/>
</dbReference>
<dbReference type="InterPro" id="IPR021795">
    <property type="entry name" value="DUF3363"/>
</dbReference>
<feature type="region of interest" description="Disordered" evidence="1">
    <location>
        <begin position="35"/>
        <end position="59"/>
    </location>
</feature>
<dbReference type="RefSeq" id="WP_069707830.1">
    <property type="nucleotide sequence ID" value="NZ_CP017075.1"/>
</dbReference>
<reference evidence="4" key="1">
    <citation type="journal article" date="2017" name="J. Biotechnol.">
        <title>Complete genome sequence of Novosphingobium resinovorum SA1, a versatile xenobiotic-degrading bacterium capable of utilizing sulfanilic acid.</title>
        <authorList>
            <person name="Hegedus B."/>
            <person name="Kos P.B."/>
            <person name="Balint B."/>
            <person name="Maroti G."/>
            <person name="Gan H.M."/>
            <person name="Perei K."/>
            <person name="Rakhely G."/>
        </authorList>
    </citation>
    <scope>NUCLEOTIDE SEQUENCE [LARGE SCALE GENOMIC DNA]</scope>
    <source>
        <strain evidence="4">SA1</strain>
    </source>
</reference>
<protein>
    <submittedName>
        <fullName evidence="3">Conjugal transfer protein TraI</fullName>
    </submittedName>
</protein>
<dbReference type="Proteomes" id="UP000094626">
    <property type="component" value="Chromosome"/>
</dbReference>
<keyword evidence="4" id="KW-1185">Reference proteome</keyword>
<dbReference type="Pfam" id="PF03432">
    <property type="entry name" value="Relaxase"/>
    <property type="match status" value="1"/>
</dbReference>
<dbReference type="KEGG" id="nre:BES08_06105"/>
<evidence type="ECO:0000256" key="1">
    <source>
        <dbReference type="SAM" id="MobiDB-lite"/>
    </source>
</evidence>